<name>A0ABW5G387_9PSEU</name>
<proteinExistence type="inferred from homology"/>
<keyword evidence="6 7" id="KW-0472">Membrane</keyword>
<accession>A0ABW5G387</accession>
<reference evidence="10" key="1">
    <citation type="journal article" date="2019" name="Int. J. Syst. Evol. Microbiol.">
        <title>The Global Catalogue of Microorganisms (GCM) 10K type strain sequencing project: providing services to taxonomists for standard genome sequencing and annotation.</title>
        <authorList>
            <consortium name="The Broad Institute Genomics Platform"/>
            <consortium name="The Broad Institute Genome Sequencing Center for Infectious Disease"/>
            <person name="Wu L."/>
            <person name="Ma J."/>
        </authorList>
    </citation>
    <scope>NUCLEOTIDE SEQUENCE [LARGE SCALE GENOMIC DNA]</scope>
    <source>
        <strain evidence="10">CGMCC 4.7645</strain>
    </source>
</reference>
<evidence type="ECO:0000313" key="10">
    <source>
        <dbReference type="Proteomes" id="UP001597417"/>
    </source>
</evidence>
<comment type="subcellular location">
    <subcellularLocation>
        <location evidence="1 7">Cell membrane</location>
        <topology evidence="1 7">Multi-pass membrane protein</topology>
    </subcellularLocation>
</comment>
<feature type="transmembrane region" description="Helical" evidence="7">
    <location>
        <begin position="285"/>
        <end position="314"/>
    </location>
</feature>
<evidence type="ECO:0000313" key="9">
    <source>
        <dbReference type="EMBL" id="MFD2419391.1"/>
    </source>
</evidence>
<dbReference type="PROSITE" id="PS50928">
    <property type="entry name" value="ABC_TM1"/>
    <property type="match status" value="1"/>
</dbReference>
<evidence type="ECO:0000256" key="7">
    <source>
        <dbReference type="RuleBase" id="RU363032"/>
    </source>
</evidence>
<evidence type="ECO:0000256" key="4">
    <source>
        <dbReference type="ARBA" id="ARBA00022692"/>
    </source>
</evidence>
<evidence type="ECO:0000256" key="3">
    <source>
        <dbReference type="ARBA" id="ARBA00022475"/>
    </source>
</evidence>
<keyword evidence="10" id="KW-1185">Reference proteome</keyword>
<dbReference type="PANTHER" id="PTHR30193">
    <property type="entry name" value="ABC TRANSPORTER PERMEASE PROTEIN"/>
    <property type="match status" value="1"/>
</dbReference>
<dbReference type="EMBL" id="JBHUKR010000011">
    <property type="protein sequence ID" value="MFD2419391.1"/>
    <property type="molecule type" value="Genomic_DNA"/>
</dbReference>
<feature type="transmembrane region" description="Helical" evidence="7">
    <location>
        <begin position="134"/>
        <end position="154"/>
    </location>
</feature>
<comment type="similarity">
    <text evidence="7">Belongs to the binding-protein-dependent transport system permease family.</text>
</comment>
<dbReference type="Proteomes" id="UP001597417">
    <property type="component" value="Unassembled WGS sequence"/>
</dbReference>
<dbReference type="Pfam" id="PF00528">
    <property type="entry name" value="BPD_transp_1"/>
    <property type="match status" value="1"/>
</dbReference>
<dbReference type="SUPFAM" id="SSF161098">
    <property type="entry name" value="MetI-like"/>
    <property type="match status" value="1"/>
</dbReference>
<dbReference type="InterPro" id="IPR035906">
    <property type="entry name" value="MetI-like_sf"/>
</dbReference>
<sequence length="323" mass="35710">MSTTLVSPPGTAPVAPPSASRRRRAIRWFPYLLLLPALIAELAVHVIPMLVGVWMSVQQVTQFTLRNWTRAPFVGPKNFQLAADLGSPVGQQLLRSFGVTAAFTVVVVTVSWVLGLTAAISLNKPFPGRGLLRTLFLIPFALPVFTAVITWQFMLQRDTGVVNHVIVDMLGLSHDRPFWLVGGNSFLSLVVVMVWRIWPYAFLTITAGLQSIPDELYEAAEMDGAGPWRKLRGVTLPMLRPVNRVLVLVLFLWSFNDFTVPFTLFGDSAPAQADVLSVHIYQSSFVTWNFGLGSAMSVLVLAFLLVVSLVYMWASGRGERRNA</sequence>
<protein>
    <submittedName>
        <fullName evidence="9">Carbohydrate ABC transporter permease</fullName>
    </submittedName>
</protein>
<dbReference type="CDD" id="cd06261">
    <property type="entry name" value="TM_PBP2"/>
    <property type="match status" value="1"/>
</dbReference>
<evidence type="ECO:0000256" key="5">
    <source>
        <dbReference type="ARBA" id="ARBA00022989"/>
    </source>
</evidence>
<feature type="domain" description="ABC transmembrane type-1" evidence="8">
    <location>
        <begin position="97"/>
        <end position="311"/>
    </location>
</feature>
<feature type="transmembrane region" description="Helical" evidence="7">
    <location>
        <begin position="97"/>
        <end position="122"/>
    </location>
</feature>
<dbReference type="PANTHER" id="PTHR30193:SF37">
    <property type="entry name" value="INNER MEMBRANE ABC TRANSPORTER PERMEASE PROTEIN YCJO"/>
    <property type="match status" value="1"/>
</dbReference>
<keyword evidence="4 7" id="KW-0812">Transmembrane</keyword>
<evidence type="ECO:0000256" key="6">
    <source>
        <dbReference type="ARBA" id="ARBA00023136"/>
    </source>
</evidence>
<dbReference type="RefSeq" id="WP_378267383.1">
    <property type="nucleotide sequence ID" value="NZ_JBHUKR010000011.1"/>
</dbReference>
<evidence type="ECO:0000256" key="2">
    <source>
        <dbReference type="ARBA" id="ARBA00022448"/>
    </source>
</evidence>
<dbReference type="Gene3D" id="1.10.3720.10">
    <property type="entry name" value="MetI-like"/>
    <property type="match status" value="1"/>
</dbReference>
<feature type="transmembrane region" description="Helical" evidence="7">
    <location>
        <begin position="31"/>
        <end position="57"/>
    </location>
</feature>
<keyword evidence="2 7" id="KW-0813">Transport</keyword>
<organism evidence="9 10">
    <name type="scientific">Amycolatopsis pigmentata</name>
    <dbReference type="NCBI Taxonomy" id="450801"/>
    <lineage>
        <taxon>Bacteria</taxon>
        <taxon>Bacillati</taxon>
        <taxon>Actinomycetota</taxon>
        <taxon>Actinomycetes</taxon>
        <taxon>Pseudonocardiales</taxon>
        <taxon>Pseudonocardiaceae</taxon>
        <taxon>Amycolatopsis</taxon>
    </lineage>
</organism>
<dbReference type="InterPro" id="IPR000515">
    <property type="entry name" value="MetI-like"/>
</dbReference>
<keyword evidence="3" id="KW-1003">Cell membrane</keyword>
<comment type="caution">
    <text evidence="9">The sequence shown here is derived from an EMBL/GenBank/DDBJ whole genome shotgun (WGS) entry which is preliminary data.</text>
</comment>
<evidence type="ECO:0000259" key="8">
    <source>
        <dbReference type="PROSITE" id="PS50928"/>
    </source>
</evidence>
<keyword evidence="5 7" id="KW-1133">Transmembrane helix</keyword>
<evidence type="ECO:0000256" key="1">
    <source>
        <dbReference type="ARBA" id="ARBA00004651"/>
    </source>
</evidence>
<dbReference type="InterPro" id="IPR051393">
    <property type="entry name" value="ABC_transporter_permease"/>
</dbReference>
<feature type="transmembrane region" description="Helical" evidence="7">
    <location>
        <begin position="245"/>
        <end position="265"/>
    </location>
</feature>
<gene>
    <name evidence="9" type="ORF">ACFSXZ_23960</name>
</gene>
<feature type="transmembrane region" description="Helical" evidence="7">
    <location>
        <begin position="178"/>
        <end position="198"/>
    </location>
</feature>